<dbReference type="WBParaSite" id="mrna-Wban_08635">
    <property type="protein sequence ID" value="mrna-Wban_08635"/>
    <property type="gene ID" value="Wban_08635"/>
</dbReference>
<evidence type="ECO:0000313" key="2">
    <source>
        <dbReference type="Proteomes" id="UP000093561"/>
    </source>
</evidence>
<dbReference type="Proteomes" id="UP000093561">
    <property type="component" value="Unassembled WGS sequence"/>
</dbReference>
<dbReference type="AlphaFoldDB" id="A0AAF5Q1A2"/>
<feature type="region of interest" description="Disordered" evidence="1">
    <location>
        <begin position="1"/>
        <end position="31"/>
    </location>
</feature>
<reference evidence="2" key="2">
    <citation type="journal article" date="2016" name="Mol. Ecol.">
        <title>Population genomics of the filarial nematode parasite Wuchereria bancrofti from mosquitoes.</title>
        <authorList>
            <person name="Small S.T."/>
            <person name="Reimer L.J."/>
            <person name="Tisch D.J."/>
            <person name="King C.L."/>
            <person name="Christensen B.M."/>
            <person name="Siba P.M."/>
            <person name="Kazura J.W."/>
            <person name="Serre D."/>
            <person name="Zimmerman P.A."/>
        </authorList>
    </citation>
    <scope>NUCLEOTIDE SEQUENCE</scope>
    <source>
        <strain evidence="2">pt0022</strain>
    </source>
</reference>
<protein>
    <submittedName>
        <fullName evidence="3">Uncharacterized protein</fullName>
    </submittedName>
</protein>
<sequence>MKNIKQEMTSSFRPHQTKSDINVPQFPNFNQ</sequence>
<name>A0AAF5Q1A2_WUCBA</name>
<evidence type="ECO:0000256" key="1">
    <source>
        <dbReference type="SAM" id="MobiDB-lite"/>
    </source>
</evidence>
<proteinExistence type="predicted"/>
<reference evidence="2" key="1">
    <citation type="submission" date="2015-03" db="EMBL/GenBank/DDBJ databases">
        <title>Wuchereria bancrofti Genome Sequencing Papua New Guinea Strain.</title>
        <authorList>
            <person name="Small S.T."/>
            <person name="Serre D."/>
            <person name="Zimmerman P.A."/>
        </authorList>
    </citation>
    <scope>NUCLEOTIDE SEQUENCE [LARGE SCALE GENOMIC DNA]</scope>
    <source>
        <strain evidence="2">pt0022</strain>
    </source>
</reference>
<accession>A0AAF5Q1A2</accession>
<evidence type="ECO:0000313" key="3">
    <source>
        <dbReference type="WBParaSite" id="mrna-Wban_08635"/>
    </source>
</evidence>
<reference evidence="3" key="3">
    <citation type="submission" date="2024-02" db="UniProtKB">
        <authorList>
            <consortium name="WormBaseParasite"/>
        </authorList>
    </citation>
    <scope>IDENTIFICATION</scope>
    <source>
        <strain evidence="3">pt0022</strain>
    </source>
</reference>
<organism evidence="2 3">
    <name type="scientific">Wuchereria bancrofti</name>
    <dbReference type="NCBI Taxonomy" id="6293"/>
    <lineage>
        <taxon>Eukaryota</taxon>
        <taxon>Metazoa</taxon>
        <taxon>Ecdysozoa</taxon>
        <taxon>Nematoda</taxon>
        <taxon>Chromadorea</taxon>
        <taxon>Rhabditida</taxon>
        <taxon>Spirurina</taxon>
        <taxon>Spiruromorpha</taxon>
        <taxon>Filarioidea</taxon>
        <taxon>Onchocercidae</taxon>
        <taxon>Wuchereria</taxon>
    </lineage>
</organism>